<feature type="transmembrane region" description="Helical" evidence="6">
    <location>
        <begin position="134"/>
        <end position="160"/>
    </location>
</feature>
<dbReference type="InterPro" id="IPR002524">
    <property type="entry name" value="Cation_efflux"/>
</dbReference>
<dbReference type="EMBL" id="CP097463">
    <property type="protein sequence ID" value="WAX57401.1"/>
    <property type="molecule type" value="Genomic_DNA"/>
</dbReference>
<proteinExistence type="predicted"/>
<accession>A0ABY7JXV5</accession>
<keyword evidence="2" id="KW-0813">Transport</keyword>
<protein>
    <submittedName>
        <fullName evidence="8">Cation diffusion facilitator family transporter</fullName>
    </submittedName>
</protein>
<dbReference type="InterPro" id="IPR058533">
    <property type="entry name" value="Cation_efflux_TM"/>
</dbReference>
<feature type="domain" description="Cation efflux protein transmembrane" evidence="7">
    <location>
        <begin position="33"/>
        <end position="239"/>
    </location>
</feature>
<dbReference type="SUPFAM" id="SSF161111">
    <property type="entry name" value="Cation efflux protein transmembrane domain-like"/>
    <property type="match status" value="1"/>
</dbReference>
<evidence type="ECO:0000259" key="7">
    <source>
        <dbReference type="Pfam" id="PF01545"/>
    </source>
</evidence>
<dbReference type="Proteomes" id="UP001164693">
    <property type="component" value="Chromosome"/>
</dbReference>
<keyword evidence="9" id="KW-1185">Reference proteome</keyword>
<evidence type="ECO:0000256" key="1">
    <source>
        <dbReference type="ARBA" id="ARBA00004141"/>
    </source>
</evidence>
<evidence type="ECO:0000256" key="6">
    <source>
        <dbReference type="SAM" id="Phobius"/>
    </source>
</evidence>
<dbReference type="Pfam" id="PF01545">
    <property type="entry name" value="Cation_efflux"/>
    <property type="match status" value="1"/>
</dbReference>
<dbReference type="RefSeq" id="WP_269443940.1">
    <property type="nucleotide sequence ID" value="NZ_CP097463.1"/>
</dbReference>
<evidence type="ECO:0000256" key="2">
    <source>
        <dbReference type="ARBA" id="ARBA00022448"/>
    </source>
</evidence>
<dbReference type="InterPro" id="IPR040177">
    <property type="entry name" value="SLC30A9"/>
</dbReference>
<feature type="transmembrane region" description="Helical" evidence="6">
    <location>
        <begin position="98"/>
        <end position="122"/>
    </location>
</feature>
<keyword evidence="4 6" id="KW-1133">Transmembrane helix</keyword>
<dbReference type="PANTHER" id="PTHR13414">
    <property type="entry name" value="HUEL-CATION TRANSPORTER"/>
    <property type="match status" value="1"/>
</dbReference>
<gene>
    <name evidence="8" type="ORF">M6B22_01215</name>
</gene>
<feature type="transmembrane region" description="Helical" evidence="6">
    <location>
        <begin position="181"/>
        <end position="205"/>
    </location>
</feature>
<dbReference type="InterPro" id="IPR027469">
    <property type="entry name" value="Cation_efflux_TMD_sf"/>
</dbReference>
<dbReference type="SUPFAM" id="SSF160240">
    <property type="entry name" value="Cation efflux protein cytoplasmic domain-like"/>
    <property type="match status" value="1"/>
</dbReference>
<name>A0ABY7JXV5_9ACTN</name>
<evidence type="ECO:0000256" key="5">
    <source>
        <dbReference type="ARBA" id="ARBA00023136"/>
    </source>
</evidence>
<dbReference type="NCBIfam" id="TIGR01297">
    <property type="entry name" value="CDF"/>
    <property type="match status" value="1"/>
</dbReference>
<dbReference type="Gene3D" id="1.20.1510.10">
    <property type="entry name" value="Cation efflux protein transmembrane domain"/>
    <property type="match status" value="1"/>
</dbReference>
<keyword evidence="3 6" id="KW-0812">Transmembrane</keyword>
<evidence type="ECO:0000256" key="3">
    <source>
        <dbReference type="ARBA" id="ARBA00022692"/>
    </source>
</evidence>
<organism evidence="8 9">
    <name type="scientific">Jatrophihabitans cynanchi</name>
    <dbReference type="NCBI Taxonomy" id="2944128"/>
    <lineage>
        <taxon>Bacteria</taxon>
        <taxon>Bacillati</taxon>
        <taxon>Actinomycetota</taxon>
        <taxon>Actinomycetes</taxon>
        <taxon>Jatrophihabitantales</taxon>
        <taxon>Jatrophihabitantaceae</taxon>
        <taxon>Jatrophihabitans</taxon>
    </lineage>
</organism>
<sequence length="328" mass="33916">MNATPPPDGSDALDELERLQDDEPEPAHTLPVLITLLVVLAETAVLALAASSSGSAVLFAEAAQSLAGAGVELFLLLGVRRASRPADEMHPLGHGREAFFWSLLAAVGVFVGGGVVSISYGLRALANPVASGDAYLLGYIVLAVIAVADGWTLAAAVAPLRRSTIVARLGFRRGLRQTSDAATRTLIFDNAAAVAGSVIGIAGLATHQVTGNARADAVASLVIGAVLLLTTVALLHVNRELLTDRSAAPEVVAAIRLRIAEQHGITEVPDLLVVYTGPHAVLVAGTVVLDQGLDVVTIEQSLARIGDTLARQWPGELRVYLSPVPAVS</sequence>
<evidence type="ECO:0000256" key="4">
    <source>
        <dbReference type="ARBA" id="ARBA00022989"/>
    </source>
</evidence>
<evidence type="ECO:0000313" key="8">
    <source>
        <dbReference type="EMBL" id="WAX57401.1"/>
    </source>
</evidence>
<reference evidence="8" key="1">
    <citation type="submission" date="2022-05" db="EMBL/GenBank/DDBJ databases">
        <title>Jatrophihabitans sp. SB3-54 whole genome sequence.</title>
        <authorList>
            <person name="Suh M.K."/>
            <person name="Eom M.K."/>
            <person name="Kim J.S."/>
            <person name="Kim H.S."/>
            <person name="Do H.E."/>
            <person name="Shin Y.K."/>
            <person name="Lee J.-S."/>
        </authorList>
    </citation>
    <scope>NUCLEOTIDE SEQUENCE</scope>
    <source>
        <strain evidence="8">SB3-54</strain>
    </source>
</reference>
<comment type="subcellular location">
    <subcellularLocation>
        <location evidence="1">Membrane</location>
        <topology evidence="1">Multi-pass membrane protein</topology>
    </subcellularLocation>
</comment>
<evidence type="ECO:0000313" key="9">
    <source>
        <dbReference type="Proteomes" id="UP001164693"/>
    </source>
</evidence>
<feature type="transmembrane region" description="Helical" evidence="6">
    <location>
        <begin position="217"/>
        <end position="237"/>
    </location>
</feature>
<dbReference type="InterPro" id="IPR036837">
    <property type="entry name" value="Cation_efflux_CTD_sf"/>
</dbReference>
<keyword evidence="5 6" id="KW-0472">Membrane</keyword>
<feature type="transmembrane region" description="Helical" evidence="6">
    <location>
        <begin position="56"/>
        <end position="77"/>
    </location>
</feature>
<dbReference type="PANTHER" id="PTHR13414:SF9">
    <property type="entry name" value="PROTON-COUPLED ZINC ANTIPORTER SLC30A9, MITOCHONDRIAL"/>
    <property type="match status" value="1"/>
</dbReference>